<feature type="domain" description="Zinc finger CGNR" evidence="1">
    <location>
        <begin position="141"/>
        <end position="181"/>
    </location>
</feature>
<dbReference type="PANTHER" id="PTHR35525:SF3">
    <property type="entry name" value="BLL6575 PROTEIN"/>
    <property type="match status" value="1"/>
</dbReference>
<evidence type="ECO:0000259" key="1">
    <source>
        <dbReference type="Pfam" id="PF11706"/>
    </source>
</evidence>
<name>A0A5R8NQ20_9NOCA</name>
<dbReference type="Pfam" id="PF11706">
    <property type="entry name" value="zf-CGNR"/>
    <property type="match status" value="1"/>
</dbReference>
<protein>
    <recommendedName>
        <fullName evidence="1">Zinc finger CGNR domain-containing protein</fullName>
    </recommendedName>
</protein>
<dbReference type="Pfam" id="PF07336">
    <property type="entry name" value="ABATE"/>
    <property type="match status" value="1"/>
</dbReference>
<dbReference type="SUPFAM" id="SSF160904">
    <property type="entry name" value="Jann2411-like"/>
    <property type="match status" value="1"/>
</dbReference>
<dbReference type="Gene3D" id="1.10.3300.10">
    <property type="entry name" value="Jann2411-like domain"/>
    <property type="match status" value="1"/>
</dbReference>
<dbReference type="InterPro" id="IPR023286">
    <property type="entry name" value="ABATE_dom_sf"/>
</dbReference>
<dbReference type="InterPro" id="IPR010852">
    <property type="entry name" value="ABATE"/>
</dbReference>
<accession>A0A5R8NQ20</accession>
<dbReference type="AlphaFoldDB" id="A0A5R8NQ20"/>
<proteinExistence type="predicted"/>
<dbReference type="PANTHER" id="PTHR35525">
    <property type="entry name" value="BLL6575 PROTEIN"/>
    <property type="match status" value="1"/>
</dbReference>
<organism evidence="2 3">
    <name type="scientific">Nocardia cyriacigeorgica</name>
    <dbReference type="NCBI Taxonomy" id="135487"/>
    <lineage>
        <taxon>Bacteria</taxon>
        <taxon>Bacillati</taxon>
        <taxon>Actinomycetota</taxon>
        <taxon>Actinomycetes</taxon>
        <taxon>Mycobacteriales</taxon>
        <taxon>Nocardiaceae</taxon>
        <taxon>Nocardia</taxon>
    </lineage>
</organism>
<evidence type="ECO:0000313" key="2">
    <source>
        <dbReference type="EMBL" id="TLF77721.1"/>
    </source>
</evidence>
<dbReference type="EMBL" id="VBUT01000005">
    <property type="protein sequence ID" value="TLF77721.1"/>
    <property type="molecule type" value="Genomic_DNA"/>
</dbReference>
<reference evidence="2 3" key="1">
    <citation type="submission" date="2019-05" db="EMBL/GenBank/DDBJ databases">
        <title>Genomes sequences of two Nocardia cyriacigeorgica environmental isolates, type strains Nocardia asteroides ATCC 19247 and Nocardia cyriacigeorgica DSM 44484.</title>
        <authorList>
            <person name="Vautrin F."/>
            <person name="Bergeron E."/>
            <person name="Dubost A."/>
            <person name="Abrouk D."/>
            <person name="Rodriguez Nava V."/>
            <person name="Pujic P."/>
        </authorList>
    </citation>
    <scope>NUCLEOTIDE SEQUENCE [LARGE SCALE GENOMIC DNA]</scope>
    <source>
        <strain evidence="2 3">EML 446</strain>
    </source>
</reference>
<sequence>MTGRFPLLGEPLPLDLINTTPSLGDLLQTPDDLRAWYTAQAHRLPELDGDISAADVAAVREIRGHIAAALERTRRGQCPHRLDLLALERAQLAAPAVTHLRWEDAGLTAARRRAGTPGQRLAAELAESAAHLLADPAVTTIRQCDAHDCVIWFLPTNSRRRWCSPALCGNRMRVARHYRRHKAEQ</sequence>
<evidence type="ECO:0000313" key="3">
    <source>
        <dbReference type="Proteomes" id="UP000306378"/>
    </source>
</evidence>
<gene>
    <name evidence="2" type="ORF">FEK34_15600</name>
</gene>
<comment type="caution">
    <text evidence="2">The sequence shown here is derived from an EMBL/GenBank/DDBJ whole genome shotgun (WGS) entry which is preliminary data.</text>
</comment>
<dbReference type="InterPro" id="IPR021005">
    <property type="entry name" value="Znf_CGNR"/>
</dbReference>
<dbReference type="RefSeq" id="WP_040793557.1">
    <property type="nucleotide sequence ID" value="NZ_JADLPF010000003.1"/>
</dbReference>
<dbReference type="Proteomes" id="UP000306378">
    <property type="component" value="Unassembled WGS sequence"/>
</dbReference>